<dbReference type="Gene3D" id="3.30.420.10">
    <property type="entry name" value="Ribonuclease H-like superfamily/Ribonuclease H"/>
    <property type="match status" value="1"/>
</dbReference>
<evidence type="ECO:0000313" key="1">
    <source>
        <dbReference type="EMBL" id="TCF94504.1"/>
    </source>
</evidence>
<proteinExistence type="predicted"/>
<organism evidence="1 2">
    <name type="scientific">Bifidobacterium longum subsp. longum</name>
    <dbReference type="NCBI Taxonomy" id="1679"/>
    <lineage>
        <taxon>Bacteria</taxon>
        <taxon>Bacillati</taxon>
        <taxon>Actinomycetota</taxon>
        <taxon>Actinomycetes</taxon>
        <taxon>Bifidobacteriales</taxon>
        <taxon>Bifidobacteriaceae</taxon>
        <taxon>Bifidobacterium</taxon>
    </lineage>
</organism>
<dbReference type="RefSeq" id="WP_242674150.1">
    <property type="nucleotide sequence ID" value="NZ_SHTU01000025.1"/>
</dbReference>
<dbReference type="GO" id="GO:0003676">
    <property type="term" value="F:nucleic acid binding"/>
    <property type="evidence" value="ECO:0007669"/>
    <property type="project" value="InterPro"/>
</dbReference>
<dbReference type="EMBL" id="SHTU01000025">
    <property type="protein sequence ID" value="TCF94504.1"/>
    <property type="molecule type" value="Genomic_DNA"/>
</dbReference>
<dbReference type="Proteomes" id="UP000291713">
    <property type="component" value="Unassembled WGS sequence"/>
</dbReference>
<dbReference type="GO" id="GO:0004519">
    <property type="term" value="F:endonuclease activity"/>
    <property type="evidence" value="ECO:0007669"/>
    <property type="project" value="UniProtKB-KW"/>
</dbReference>
<gene>
    <name evidence="1" type="ORF">MCC10120_1684</name>
</gene>
<reference evidence="1 2" key="1">
    <citation type="journal article" date="2018" name="Sci. Rep.">
        <title>Genomic diversity and distribution of Bifidobacterium longum subsp. longum across the human lifespan.</title>
        <authorList>
            <person name="Odamaki T."/>
            <person name="Bottacini F."/>
            <person name="Kato K."/>
            <person name="Mitsuyama E."/>
            <person name="Yoshida K."/>
            <person name="Horigome A."/>
            <person name="Xiao J.Z."/>
            <person name="van Sinderen D."/>
        </authorList>
    </citation>
    <scope>NUCLEOTIDE SEQUENCE [LARGE SCALE GENOMIC DNA]</scope>
    <source>
        <strain evidence="1 2">MCC10120</strain>
    </source>
</reference>
<protein>
    <submittedName>
        <fullName evidence="1">CRISPR-associated endonuclease Csn1</fullName>
    </submittedName>
</protein>
<sequence>MRGKRYRIGIDVGLNSVGLAAVEVSDENSPVRLLNAQSVIHDGGVDPQKNKEAITRKNMSGVARRTRRMRRRKRERLHKLDMLLGKFGYPVIEPESLDKPFEEWHVRAELATRYIEDDELRRESISIALRHMARHRGWRNPYRQVDSLISDNPYSKQYGELKEKAKAYNDDATAAEEESTPAQLVVAMLDAGYAEAPRLRWRTGSKKRPFAVWCG</sequence>
<evidence type="ECO:0000313" key="2">
    <source>
        <dbReference type="Proteomes" id="UP000291713"/>
    </source>
</evidence>
<dbReference type="AlphaFoldDB" id="A0A4R0WF75"/>
<keyword evidence="1" id="KW-0255">Endonuclease</keyword>
<comment type="caution">
    <text evidence="1">The sequence shown here is derived from an EMBL/GenBank/DDBJ whole genome shotgun (WGS) entry which is preliminary data.</text>
</comment>
<accession>A0A4R0WF75</accession>
<name>A0A4R0WF75_BIFLL</name>
<dbReference type="InterPro" id="IPR036397">
    <property type="entry name" value="RNaseH_sf"/>
</dbReference>
<keyword evidence="1" id="KW-0378">Hydrolase</keyword>
<keyword evidence="1" id="KW-0540">Nuclease</keyword>